<evidence type="ECO:0000313" key="2">
    <source>
        <dbReference type="EMBL" id="OGK19815.1"/>
    </source>
</evidence>
<name>A0A1F7GLW6_9BACT</name>
<dbReference type="EMBL" id="MFZH01000004">
    <property type="protein sequence ID" value="OGK19815.1"/>
    <property type="molecule type" value="Genomic_DNA"/>
</dbReference>
<dbReference type="AlphaFoldDB" id="A0A1F7GLW6"/>
<sequence>MLRKYIFSGFFVSALFLSPLVIQNSFAMGRSCQRDGNTDFISTMKENFKNMNWNAKITGVITTVLGTNLTVMVDDKIYQIDTRETMFRRRFGAQSTVSELITVGDKVNVVGNWVNDEQTAIKAVYIRDISMEKRIHKIVN</sequence>
<feature type="chain" id="PRO_5009529190" description="DUF5666 domain-containing protein" evidence="1">
    <location>
        <begin position="28"/>
        <end position="140"/>
    </location>
</feature>
<evidence type="ECO:0000256" key="1">
    <source>
        <dbReference type="SAM" id="SignalP"/>
    </source>
</evidence>
<evidence type="ECO:0008006" key="4">
    <source>
        <dbReference type="Google" id="ProtNLM"/>
    </source>
</evidence>
<protein>
    <recommendedName>
        <fullName evidence="4">DUF5666 domain-containing protein</fullName>
    </recommendedName>
</protein>
<proteinExistence type="predicted"/>
<reference evidence="2 3" key="1">
    <citation type="journal article" date="2016" name="Nat. Commun.">
        <title>Thousands of microbial genomes shed light on interconnected biogeochemical processes in an aquifer system.</title>
        <authorList>
            <person name="Anantharaman K."/>
            <person name="Brown C.T."/>
            <person name="Hug L.A."/>
            <person name="Sharon I."/>
            <person name="Castelle C.J."/>
            <person name="Probst A.J."/>
            <person name="Thomas B.C."/>
            <person name="Singh A."/>
            <person name="Wilkins M.J."/>
            <person name="Karaoz U."/>
            <person name="Brodie E.L."/>
            <person name="Williams K.H."/>
            <person name="Hubbard S.S."/>
            <person name="Banfield J.F."/>
        </authorList>
    </citation>
    <scope>NUCLEOTIDE SEQUENCE [LARGE SCALE GENOMIC DNA]</scope>
</reference>
<dbReference type="Proteomes" id="UP000176850">
    <property type="component" value="Unassembled WGS sequence"/>
</dbReference>
<evidence type="ECO:0000313" key="3">
    <source>
        <dbReference type="Proteomes" id="UP000176850"/>
    </source>
</evidence>
<comment type="caution">
    <text evidence="2">The sequence shown here is derived from an EMBL/GenBank/DDBJ whole genome shotgun (WGS) entry which is preliminary data.</text>
</comment>
<gene>
    <name evidence="2" type="ORF">A2799_00580</name>
</gene>
<accession>A0A1F7GLW6</accession>
<keyword evidence="1" id="KW-0732">Signal</keyword>
<organism evidence="2 3">
    <name type="scientific">Candidatus Roizmanbacteria bacterium RIFCSPHIGHO2_01_FULL_39_24</name>
    <dbReference type="NCBI Taxonomy" id="1802032"/>
    <lineage>
        <taxon>Bacteria</taxon>
        <taxon>Candidatus Roizmaniibacteriota</taxon>
    </lineage>
</organism>
<feature type="signal peptide" evidence="1">
    <location>
        <begin position="1"/>
        <end position="27"/>
    </location>
</feature>